<dbReference type="Gene3D" id="1.10.730.10">
    <property type="entry name" value="Isoleucyl-tRNA Synthetase, Domain 1"/>
    <property type="match status" value="1"/>
</dbReference>
<dbReference type="PANTHER" id="PTHR11946:SF109">
    <property type="entry name" value="VALINE--TRNA LIGASE"/>
    <property type="match status" value="1"/>
</dbReference>
<organism evidence="13 14">
    <name type="scientific">Durusdinium trenchii</name>
    <dbReference type="NCBI Taxonomy" id="1381693"/>
    <lineage>
        <taxon>Eukaryota</taxon>
        <taxon>Sar</taxon>
        <taxon>Alveolata</taxon>
        <taxon>Dinophyceae</taxon>
        <taxon>Suessiales</taxon>
        <taxon>Symbiodiniaceae</taxon>
        <taxon>Durusdinium</taxon>
    </lineage>
</organism>
<dbReference type="Gene3D" id="3.90.740.10">
    <property type="entry name" value="Valyl/Leucyl/Isoleucyl-tRNA synthetase, editing domain"/>
    <property type="match status" value="1"/>
</dbReference>
<dbReference type="SUPFAM" id="SSF50677">
    <property type="entry name" value="ValRS/IleRS/LeuRS editing domain"/>
    <property type="match status" value="1"/>
</dbReference>
<proteinExistence type="inferred from homology"/>
<keyword evidence="3 9" id="KW-0436">Ligase</keyword>
<evidence type="ECO:0000259" key="12">
    <source>
        <dbReference type="Pfam" id="PF08264"/>
    </source>
</evidence>
<evidence type="ECO:0000256" key="10">
    <source>
        <dbReference type="SAM" id="MobiDB-lite"/>
    </source>
</evidence>
<dbReference type="Gene3D" id="1.10.287.380">
    <property type="entry name" value="Valyl-tRNA synthetase, C-terminal domain"/>
    <property type="match status" value="1"/>
</dbReference>
<dbReference type="PROSITE" id="PS00178">
    <property type="entry name" value="AA_TRNA_LIGASE_I"/>
    <property type="match status" value="1"/>
</dbReference>
<feature type="domain" description="Methionyl/Valyl/Leucyl/Isoleucyl-tRNA synthetase anticodon-binding" evidence="12">
    <location>
        <begin position="829"/>
        <end position="1003"/>
    </location>
</feature>
<dbReference type="InterPro" id="IPR013155">
    <property type="entry name" value="M/V/L/I-tRNA-synth_anticd-bd"/>
</dbReference>
<evidence type="ECO:0000256" key="6">
    <source>
        <dbReference type="ARBA" id="ARBA00022917"/>
    </source>
</evidence>
<dbReference type="EC" id="6.1.1.9" evidence="2"/>
<evidence type="ECO:0000313" key="13">
    <source>
        <dbReference type="EMBL" id="CAK9000820.1"/>
    </source>
</evidence>
<comment type="caution">
    <text evidence="13">The sequence shown here is derived from an EMBL/GenBank/DDBJ whole genome shotgun (WGS) entry which is preliminary data.</text>
</comment>
<evidence type="ECO:0000256" key="4">
    <source>
        <dbReference type="ARBA" id="ARBA00022741"/>
    </source>
</evidence>
<dbReference type="InterPro" id="IPR014729">
    <property type="entry name" value="Rossmann-like_a/b/a_fold"/>
</dbReference>
<sequence length="1140" mass="127211">MEVDPAKVEELRALPENQARLAKIDELGVKVKEMKEAGEDGKKVEDVVAEMLAVKDELPLELLNERDRKKKLKKMAAEEKKKEKEARAAKWAAQAKGDGSKKKKKKPPTSTQVFVNKTPPGEKKDLSGPMAQSYDPPAVESAWDAWWEKSGFYSADADEVSKAPEEDKFVMVIPPPNVTGSLHIGHALTCAIEDTLCRWHRMVGKHVMWLPGTDHAGIATQAVVEKKLMREEQKTKHDLGREAFLEKVWEWKNASGARILTQLRRLGASVDHSRTAFTMDEVRSRAVTEAFVRMFDDKLIYRDTRLVNWSHALNTALSDIEVDHEDLKGLTLRSVKGHDPDKKYEFGTLTSFAYKIADADGNPTDDEVVVATTRLETMLGDTAVAVNPADERYTKYHGKQVVHPFRNCTIPIITDAELVDMSFGTGAVKITPAHDPNDFKCGRKHGLAELSILNDDGSINGICGPKFEGMMRYDARYFVEDELKALGLFRDKQSHEMQIPICSRSGDVIEPRLKPQWWVSCDKMAASAVAKVRSKELQLIPEFHERTWFAWLENIQDWCISRQLWWGHRIPAYKVTKGAPAADAGAEEKWYVGRNEDEARARAAADLGVDGASLELAQDPDVLDTWFSSGLFPFSTLQWPSESAEAEKEQKAFFPGTLLETGHDILFFWVARMVMMSLQLRDTLPFKTVYLHAMVRDKYGRKMSKSLGNVIDPISVIEGISLEALHETLMSGNLPEKEIAKAREGQKLDYPEGIPQCGADALRFGLLAYTQQGRDVNLDINVVAAHRRFCNKLWQVTKFMMLNLGDSFSPSATFLQDVAAKKVELAFRDRWILSCLGECAQGCNEAMEGFDFAKATTALHSFYLDCLCDVYVEAVKPVMYAADREGASEASLSARNVARNVLWWCLDVAFRLMHPIMPFISEELWQRLPGRPQPAPPSIMVAHYPGAKAFAKHAKDPAAQAETDAVLALRDKEAKEFFDIVNTVSHAMRSLASDFNVASNRGLEYTIKVSNDPHRRGLLQAGQSDLEVLGKAKSVSVVDETAEPPTGSAASLPDPQIQVFLSLKGIVDPAKELDKLAKDLAKAEKKLATLQERIDGPNFSKMKPEGQTKTLEQRDAEVAKIASTKEQQTMFEAYAAELAG</sequence>
<dbReference type="PANTHER" id="PTHR11946">
    <property type="entry name" value="VALYL-TRNA SYNTHETASES"/>
    <property type="match status" value="1"/>
</dbReference>
<feature type="region of interest" description="Disordered" evidence="10">
    <location>
        <begin position="65"/>
        <end position="136"/>
    </location>
</feature>
<dbReference type="CDD" id="cd07962">
    <property type="entry name" value="Anticodon_Ia_Val"/>
    <property type="match status" value="1"/>
</dbReference>
<dbReference type="SUPFAM" id="SSF52374">
    <property type="entry name" value="Nucleotidylyl transferase"/>
    <property type="match status" value="1"/>
</dbReference>
<dbReference type="InterPro" id="IPR009080">
    <property type="entry name" value="tRNAsynth_Ia_anticodon-bd"/>
</dbReference>
<dbReference type="InterPro" id="IPR037118">
    <property type="entry name" value="Val-tRNA_synth_C_sf"/>
</dbReference>
<evidence type="ECO:0000256" key="3">
    <source>
        <dbReference type="ARBA" id="ARBA00022598"/>
    </source>
</evidence>
<keyword evidence="5 9" id="KW-0067">ATP-binding</keyword>
<dbReference type="GO" id="GO:0016874">
    <property type="term" value="F:ligase activity"/>
    <property type="evidence" value="ECO:0007669"/>
    <property type="project" value="UniProtKB-KW"/>
</dbReference>
<keyword evidence="14" id="KW-1185">Reference proteome</keyword>
<dbReference type="InterPro" id="IPR033705">
    <property type="entry name" value="Anticodon_Ia_Val"/>
</dbReference>
<dbReference type="InterPro" id="IPR009008">
    <property type="entry name" value="Val/Leu/Ile-tRNA-synth_edit"/>
</dbReference>
<gene>
    <name evidence="13" type="ORF">SCF082_LOCUS6664</name>
</gene>
<dbReference type="InterPro" id="IPR001412">
    <property type="entry name" value="aa-tRNA-synth_I_CS"/>
</dbReference>
<dbReference type="Pfam" id="PF08264">
    <property type="entry name" value="Anticodon_1"/>
    <property type="match status" value="1"/>
</dbReference>
<keyword evidence="6 9" id="KW-0648">Protein biosynthesis</keyword>
<keyword evidence="7 9" id="KW-0030">Aminoacyl-tRNA synthetase</keyword>
<evidence type="ECO:0000256" key="7">
    <source>
        <dbReference type="ARBA" id="ARBA00023146"/>
    </source>
</evidence>
<protein>
    <recommendedName>
        <fullName evidence="2">valine--tRNA ligase</fullName>
        <ecNumber evidence="2">6.1.1.9</ecNumber>
    </recommendedName>
    <alternativeName>
        <fullName evidence="8">Valyl-tRNA synthetase</fullName>
    </alternativeName>
</protein>
<keyword evidence="4 9" id="KW-0547">Nucleotide-binding</keyword>
<dbReference type="SUPFAM" id="SSF47323">
    <property type="entry name" value="Anticodon-binding domain of a subclass of class I aminoacyl-tRNA synthetases"/>
    <property type="match status" value="1"/>
</dbReference>
<feature type="compositionally biased region" description="Basic and acidic residues" evidence="10">
    <location>
        <begin position="75"/>
        <end position="88"/>
    </location>
</feature>
<accession>A0ABP0IHI5</accession>
<evidence type="ECO:0000259" key="11">
    <source>
        <dbReference type="Pfam" id="PF00133"/>
    </source>
</evidence>
<dbReference type="Gene3D" id="3.40.50.620">
    <property type="entry name" value="HUPs"/>
    <property type="match status" value="2"/>
</dbReference>
<evidence type="ECO:0000256" key="5">
    <source>
        <dbReference type="ARBA" id="ARBA00022840"/>
    </source>
</evidence>
<dbReference type="Pfam" id="PF00133">
    <property type="entry name" value="tRNA-synt_1"/>
    <property type="match status" value="1"/>
</dbReference>
<dbReference type="NCBIfam" id="TIGR00422">
    <property type="entry name" value="valS"/>
    <property type="match status" value="1"/>
</dbReference>
<evidence type="ECO:0000256" key="8">
    <source>
        <dbReference type="ARBA" id="ARBA00029936"/>
    </source>
</evidence>
<dbReference type="CDD" id="cd00817">
    <property type="entry name" value="ValRS_core"/>
    <property type="match status" value="1"/>
</dbReference>
<dbReference type="InterPro" id="IPR002300">
    <property type="entry name" value="aa-tRNA-synth_Ia"/>
</dbReference>
<reference evidence="13 14" key="1">
    <citation type="submission" date="2024-02" db="EMBL/GenBank/DDBJ databases">
        <authorList>
            <person name="Chen Y."/>
            <person name="Shah S."/>
            <person name="Dougan E. K."/>
            <person name="Thang M."/>
            <person name="Chan C."/>
        </authorList>
    </citation>
    <scope>NUCLEOTIDE SEQUENCE [LARGE SCALE GENOMIC DNA]</scope>
</reference>
<dbReference type="InterPro" id="IPR002303">
    <property type="entry name" value="Valyl-tRNA_ligase"/>
</dbReference>
<dbReference type="PRINTS" id="PR00986">
    <property type="entry name" value="TRNASYNTHVAL"/>
</dbReference>
<dbReference type="NCBIfam" id="NF004349">
    <property type="entry name" value="PRK05729.1"/>
    <property type="match status" value="1"/>
</dbReference>
<evidence type="ECO:0000256" key="2">
    <source>
        <dbReference type="ARBA" id="ARBA00013169"/>
    </source>
</evidence>
<evidence type="ECO:0000313" key="14">
    <source>
        <dbReference type="Proteomes" id="UP001642464"/>
    </source>
</evidence>
<evidence type="ECO:0000256" key="1">
    <source>
        <dbReference type="ARBA" id="ARBA00005594"/>
    </source>
</evidence>
<feature type="domain" description="Aminoacyl-tRNA synthetase class Ia" evidence="11">
    <location>
        <begin position="144"/>
        <end position="779"/>
    </location>
</feature>
<name>A0ABP0IHI5_9DINO</name>
<dbReference type="HAMAP" id="MF_02004">
    <property type="entry name" value="Val_tRNA_synth_type1"/>
    <property type="match status" value="1"/>
</dbReference>
<dbReference type="EMBL" id="CAXAMM010003665">
    <property type="protein sequence ID" value="CAK9000820.1"/>
    <property type="molecule type" value="Genomic_DNA"/>
</dbReference>
<comment type="similarity">
    <text evidence="1 9">Belongs to the class-I aminoacyl-tRNA synthetase family.</text>
</comment>
<dbReference type="Proteomes" id="UP001642464">
    <property type="component" value="Unassembled WGS sequence"/>
</dbReference>
<evidence type="ECO:0000256" key="9">
    <source>
        <dbReference type="RuleBase" id="RU363035"/>
    </source>
</evidence>